<name>A0AAE0XZ42_9GAST</name>
<dbReference type="EMBL" id="JAWDGP010007329">
    <property type="protein sequence ID" value="KAK3725659.1"/>
    <property type="molecule type" value="Genomic_DNA"/>
</dbReference>
<evidence type="ECO:0000313" key="3">
    <source>
        <dbReference type="Proteomes" id="UP001283361"/>
    </source>
</evidence>
<reference evidence="2" key="1">
    <citation type="journal article" date="2023" name="G3 (Bethesda)">
        <title>A reference genome for the long-term kleptoplast-retaining sea slug Elysia crispata morphotype clarki.</title>
        <authorList>
            <person name="Eastman K.E."/>
            <person name="Pendleton A.L."/>
            <person name="Shaikh M.A."/>
            <person name="Suttiyut T."/>
            <person name="Ogas R."/>
            <person name="Tomko P."/>
            <person name="Gavelis G."/>
            <person name="Widhalm J.R."/>
            <person name="Wisecaver J.H."/>
        </authorList>
    </citation>
    <scope>NUCLEOTIDE SEQUENCE</scope>
    <source>
        <strain evidence="2">ECLA1</strain>
    </source>
</reference>
<gene>
    <name evidence="2" type="ORF">RRG08_043076</name>
</gene>
<keyword evidence="3" id="KW-1185">Reference proteome</keyword>
<feature type="region of interest" description="Disordered" evidence="1">
    <location>
        <begin position="251"/>
        <end position="293"/>
    </location>
</feature>
<feature type="compositionally biased region" description="Basic and acidic residues" evidence="1">
    <location>
        <begin position="253"/>
        <end position="275"/>
    </location>
</feature>
<accession>A0AAE0XZ42</accession>
<evidence type="ECO:0000256" key="1">
    <source>
        <dbReference type="SAM" id="MobiDB-lite"/>
    </source>
</evidence>
<protein>
    <submittedName>
        <fullName evidence="2">Uncharacterized protein</fullName>
    </submittedName>
</protein>
<feature type="region of interest" description="Disordered" evidence="1">
    <location>
        <begin position="321"/>
        <end position="378"/>
    </location>
</feature>
<evidence type="ECO:0000313" key="2">
    <source>
        <dbReference type="EMBL" id="KAK3725659.1"/>
    </source>
</evidence>
<dbReference type="Proteomes" id="UP001283361">
    <property type="component" value="Unassembled WGS sequence"/>
</dbReference>
<organism evidence="2 3">
    <name type="scientific">Elysia crispata</name>
    <name type="common">lettuce slug</name>
    <dbReference type="NCBI Taxonomy" id="231223"/>
    <lineage>
        <taxon>Eukaryota</taxon>
        <taxon>Metazoa</taxon>
        <taxon>Spiralia</taxon>
        <taxon>Lophotrochozoa</taxon>
        <taxon>Mollusca</taxon>
        <taxon>Gastropoda</taxon>
        <taxon>Heterobranchia</taxon>
        <taxon>Euthyneura</taxon>
        <taxon>Panpulmonata</taxon>
        <taxon>Sacoglossa</taxon>
        <taxon>Placobranchoidea</taxon>
        <taxon>Plakobranchidae</taxon>
        <taxon>Elysia</taxon>
    </lineage>
</organism>
<proteinExistence type="predicted"/>
<comment type="caution">
    <text evidence="2">The sequence shown here is derived from an EMBL/GenBank/DDBJ whole genome shotgun (WGS) entry which is preliminary data.</text>
</comment>
<dbReference type="AlphaFoldDB" id="A0AAE0XZ42"/>
<sequence length="378" mass="41807">MISENKNNNIILFIPPSQDEEALLLSVNIPSKKTLARTAAAAAAQGSRTIHPQPAYFPENNEGWNDTQAQCKQTLRRKGENNLVTTNTVVPNTNSRLHRAATSWAAHLEVRWKDKGELEWKRYKEQDSGAILSASGRRAPPRRDKHSFLISGKLSPVTGWHRPSETMREMPEPEPSERWSICLQYCSDTRSGVSRPGQSNPLGRIIAAQQSSHGWLMGPGTEKRDNPRITVVRLDIFEELDGGQIKINRANGWRKDEEKTSQPDSDRVVQKEKYGRTPASVPGKKVGRDAKDNTSVYKETGEEDIIVHETDFICILEQPGTRRSSGTANAAATTTNRTTLSTSTTTTAPTTTNGHHPILTPCPLDQPQEPGDFSAVAS</sequence>
<feature type="compositionally biased region" description="Low complexity" evidence="1">
    <location>
        <begin position="321"/>
        <end position="353"/>
    </location>
</feature>